<dbReference type="PROSITE" id="PS50262">
    <property type="entry name" value="G_PROTEIN_RECEP_F1_2"/>
    <property type="match status" value="1"/>
</dbReference>
<keyword evidence="3 6" id="KW-1133">Transmembrane helix</keyword>
<evidence type="ECO:0000313" key="8">
    <source>
        <dbReference type="Ensembl" id="ENSMAMP00000019342.2"/>
    </source>
</evidence>
<name>A0A3Q3M1W2_9TELE</name>
<dbReference type="InterPro" id="IPR017452">
    <property type="entry name" value="GPCR_Rhodpsn_7TM"/>
</dbReference>
<dbReference type="GO" id="GO:0004930">
    <property type="term" value="F:G protein-coupled receptor activity"/>
    <property type="evidence" value="ECO:0007669"/>
    <property type="project" value="InterPro"/>
</dbReference>
<sequence>MEHMLHNFTPGNASSPDLTLCPSNATLFFLPATYMLLFLTALPGNALSLWVFLRCISTISSTHIYLSHLSISNLLLSFTSPFLAAYYVWGSVWNLKSALCQLVLHGITPVLHINIYISLMILTWVALSRFAVLIQHTHASRPSTCTTLLPHAFFIQLSKESFANRVCAVVWLLAVGGIVPVTVYYSVNEAMSSQTDAGHGEVCYNPVVEIGGSLSRMLSVAMITMFFVFYLLVLLSYMTVLRHIRRSRRSTNVSTSHSLLGRVLRNIVLIQIVLSVCLLPYHIFKAIFISLAYHQHQPTPREYDDCHPLSTIVELKNCLLLLAALRGSTDPVMYFILDKTFRHQTIRLLGCNQSNSGGRPVLLSVTGSASQKAGHVGDGHTENLSQDGV</sequence>
<feature type="transmembrane region" description="Helical" evidence="6">
    <location>
        <begin position="166"/>
        <end position="187"/>
    </location>
</feature>
<dbReference type="GeneTree" id="ENSGT01140000282516"/>
<feature type="transmembrane region" description="Helical" evidence="6">
    <location>
        <begin position="109"/>
        <end position="132"/>
    </location>
</feature>
<feature type="transmembrane region" description="Helical" evidence="6">
    <location>
        <begin position="263"/>
        <end position="284"/>
    </location>
</feature>
<dbReference type="SUPFAM" id="SSF81321">
    <property type="entry name" value="Family A G protein-coupled receptor-like"/>
    <property type="match status" value="1"/>
</dbReference>
<dbReference type="RefSeq" id="XP_026152016.1">
    <property type="nucleotide sequence ID" value="XM_026296231.1"/>
</dbReference>
<dbReference type="PANTHER" id="PTHR47392:SF1">
    <property type="entry name" value="G-PROTEIN COUPLED RECEPTOR 82-RELATED"/>
    <property type="match status" value="1"/>
</dbReference>
<dbReference type="Proteomes" id="UP000261640">
    <property type="component" value="Unplaced"/>
</dbReference>
<evidence type="ECO:0000256" key="5">
    <source>
        <dbReference type="SAM" id="MobiDB-lite"/>
    </source>
</evidence>
<dbReference type="GO" id="GO:0016020">
    <property type="term" value="C:membrane"/>
    <property type="evidence" value="ECO:0007669"/>
    <property type="project" value="UniProtKB-SubCell"/>
</dbReference>
<dbReference type="InParanoid" id="A0A3Q3M1W2"/>
<keyword evidence="4 6" id="KW-0472">Membrane</keyword>
<reference evidence="8" key="1">
    <citation type="submission" date="2025-08" db="UniProtKB">
        <authorList>
            <consortium name="Ensembl"/>
        </authorList>
    </citation>
    <scope>IDENTIFICATION</scope>
</reference>
<evidence type="ECO:0000256" key="4">
    <source>
        <dbReference type="ARBA" id="ARBA00023136"/>
    </source>
</evidence>
<feature type="transmembrane region" description="Helical" evidence="6">
    <location>
        <begin position="32"/>
        <end position="53"/>
    </location>
</feature>
<accession>A0A3Q3M1W2</accession>
<dbReference type="Gene3D" id="1.20.1070.10">
    <property type="entry name" value="Rhodopsin 7-helix transmembrane proteins"/>
    <property type="match status" value="1"/>
</dbReference>
<dbReference type="Ensembl" id="ENSMAMT00000019841.2">
    <property type="protein sequence ID" value="ENSMAMP00000019342.2"/>
    <property type="gene ID" value="ENSMAMG00000013019.2"/>
</dbReference>
<evidence type="ECO:0000256" key="1">
    <source>
        <dbReference type="ARBA" id="ARBA00004370"/>
    </source>
</evidence>
<reference evidence="8" key="2">
    <citation type="submission" date="2025-09" db="UniProtKB">
        <authorList>
            <consortium name="Ensembl"/>
        </authorList>
    </citation>
    <scope>IDENTIFICATION</scope>
</reference>
<feature type="region of interest" description="Disordered" evidence="5">
    <location>
        <begin position="370"/>
        <end position="389"/>
    </location>
</feature>
<evidence type="ECO:0000256" key="6">
    <source>
        <dbReference type="SAM" id="Phobius"/>
    </source>
</evidence>
<dbReference type="InterPro" id="IPR042804">
    <property type="entry name" value="GPR82"/>
</dbReference>
<organism evidence="8 9">
    <name type="scientific">Mastacembelus armatus</name>
    <name type="common">zig-zag eel</name>
    <dbReference type="NCBI Taxonomy" id="205130"/>
    <lineage>
        <taxon>Eukaryota</taxon>
        <taxon>Metazoa</taxon>
        <taxon>Chordata</taxon>
        <taxon>Craniata</taxon>
        <taxon>Vertebrata</taxon>
        <taxon>Euteleostomi</taxon>
        <taxon>Actinopterygii</taxon>
        <taxon>Neopterygii</taxon>
        <taxon>Teleostei</taxon>
        <taxon>Neoteleostei</taxon>
        <taxon>Acanthomorphata</taxon>
        <taxon>Anabantaria</taxon>
        <taxon>Synbranchiformes</taxon>
        <taxon>Mastacembelidae</taxon>
        <taxon>Mastacembelus</taxon>
    </lineage>
</organism>
<dbReference type="PRINTS" id="PR00237">
    <property type="entry name" value="GPCRRHODOPSN"/>
</dbReference>
<dbReference type="AlphaFoldDB" id="A0A3Q3M1W2"/>
<dbReference type="PANTHER" id="PTHR47392">
    <property type="entry name" value="G-PROTEIN COUPLED RECEPTOR 82-RELATED"/>
    <property type="match status" value="1"/>
</dbReference>
<dbReference type="InterPro" id="IPR000276">
    <property type="entry name" value="GPCR_Rhodpsn"/>
</dbReference>
<proteinExistence type="predicted"/>
<feature type="transmembrane region" description="Helical" evidence="6">
    <location>
        <begin position="65"/>
        <end position="89"/>
    </location>
</feature>
<evidence type="ECO:0000313" key="9">
    <source>
        <dbReference type="Proteomes" id="UP000261640"/>
    </source>
</evidence>
<evidence type="ECO:0000256" key="2">
    <source>
        <dbReference type="ARBA" id="ARBA00022692"/>
    </source>
</evidence>
<feature type="transmembrane region" description="Helical" evidence="6">
    <location>
        <begin position="217"/>
        <end position="242"/>
    </location>
</feature>
<comment type="subcellular location">
    <subcellularLocation>
        <location evidence="1">Membrane</location>
    </subcellularLocation>
</comment>
<feature type="domain" description="G-protein coupled receptors family 1 profile" evidence="7">
    <location>
        <begin position="44"/>
        <end position="334"/>
    </location>
</feature>
<keyword evidence="9" id="KW-1185">Reference proteome</keyword>
<dbReference type="Pfam" id="PF00001">
    <property type="entry name" value="7tm_1"/>
    <property type="match status" value="1"/>
</dbReference>
<evidence type="ECO:0000256" key="3">
    <source>
        <dbReference type="ARBA" id="ARBA00022989"/>
    </source>
</evidence>
<keyword evidence="2 6" id="KW-0812">Transmembrane</keyword>
<dbReference type="GeneID" id="113123877"/>
<evidence type="ECO:0000259" key="7">
    <source>
        <dbReference type="PROSITE" id="PS50262"/>
    </source>
</evidence>
<protein>
    <submittedName>
        <fullName evidence="8">G protein-coupled receptor 82</fullName>
    </submittedName>
</protein>